<name>A0A0P7BJJ7_9HYPO</name>
<gene>
    <name evidence="2" type="ORF">AK830_g2705</name>
</gene>
<comment type="caution">
    <text evidence="2">The sequence shown here is derived from an EMBL/GenBank/DDBJ whole genome shotgun (WGS) entry which is preliminary data.</text>
</comment>
<protein>
    <submittedName>
        <fullName evidence="2">Uncharacterized protein</fullName>
    </submittedName>
</protein>
<evidence type="ECO:0000313" key="2">
    <source>
        <dbReference type="EMBL" id="KPM43885.1"/>
    </source>
</evidence>
<reference evidence="2 3" key="1">
    <citation type="submission" date="2015-09" db="EMBL/GenBank/DDBJ databases">
        <title>Draft genome of a European isolate of the apple canker pathogen Neonectria ditissima.</title>
        <authorList>
            <person name="Gomez-Cortecero A."/>
            <person name="Harrison R.J."/>
            <person name="Armitage A.D."/>
        </authorList>
    </citation>
    <scope>NUCLEOTIDE SEQUENCE [LARGE SCALE GENOMIC DNA]</scope>
    <source>
        <strain evidence="2 3">R09/05</strain>
    </source>
</reference>
<accession>A0A0P7BJJ7</accession>
<proteinExistence type="predicted"/>
<evidence type="ECO:0000256" key="1">
    <source>
        <dbReference type="SAM" id="MobiDB-lite"/>
    </source>
</evidence>
<dbReference type="AlphaFoldDB" id="A0A0P7BJJ7"/>
<sequence length="280" mass="29764">MAFDAMLEQPAVLPLSYSPAAAAVEAASLSIHKGRRGPGIERPRQALSRVSKRLEQSRTADCGPAELQISASFIRCQPLAQLAQPPDGTCTDHRLGPVHHGPAPPLLGLRLLLPFTIPPASQPASQPTRRLTSSALRSPGLPFLGEAISIPNSLCHLTTGAPLVLVIARRTLKESHESSRIASHRIASQAAPLFLSGVGPDSWLARNRPPPLVCRPAPDLLPLRHDSTPQGSSTDDGSPSRPKRMLCLPVEAPAGLAGRTLTQERRRLSIAIPLSLGGFH</sequence>
<dbReference type="EMBL" id="LKCW01000026">
    <property type="protein sequence ID" value="KPM43885.1"/>
    <property type="molecule type" value="Genomic_DNA"/>
</dbReference>
<feature type="compositionally biased region" description="Polar residues" evidence="1">
    <location>
        <begin position="228"/>
        <end position="237"/>
    </location>
</feature>
<evidence type="ECO:0000313" key="3">
    <source>
        <dbReference type="Proteomes" id="UP000050424"/>
    </source>
</evidence>
<keyword evidence="3" id="KW-1185">Reference proteome</keyword>
<feature type="region of interest" description="Disordered" evidence="1">
    <location>
        <begin position="215"/>
        <end position="244"/>
    </location>
</feature>
<dbReference type="Proteomes" id="UP000050424">
    <property type="component" value="Unassembled WGS sequence"/>
</dbReference>
<organism evidence="2 3">
    <name type="scientific">Neonectria ditissima</name>
    <dbReference type="NCBI Taxonomy" id="78410"/>
    <lineage>
        <taxon>Eukaryota</taxon>
        <taxon>Fungi</taxon>
        <taxon>Dikarya</taxon>
        <taxon>Ascomycota</taxon>
        <taxon>Pezizomycotina</taxon>
        <taxon>Sordariomycetes</taxon>
        <taxon>Hypocreomycetidae</taxon>
        <taxon>Hypocreales</taxon>
        <taxon>Nectriaceae</taxon>
        <taxon>Neonectria</taxon>
    </lineage>
</organism>